<gene>
    <name evidence="4" type="ORF">HHU12_10405</name>
</gene>
<dbReference type="PANTHER" id="PTHR43240:SF5">
    <property type="entry name" value="1,4-DIHYDROXY-2-NAPHTHOYL-COA THIOESTERASE 1"/>
    <property type="match status" value="1"/>
</dbReference>
<dbReference type="Gene3D" id="3.10.129.10">
    <property type="entry name" value="Hotdog Thioesterase"/>
    <property type="match status" value="1"/>
</dbReference>
<feature type="domain" description="Thioesterase" evidence="3">
    <location>
        <begin position="48"/>
        <end position="126"/>
    </location>
</feature>
<protein>
    <submittedName>
        <fullName evidence="4">Hotdog fold thioesterase</fullName>
    </submittedName>
</protein>
<dbReference type="NCBIfam" id="TIGR00369">
    <property type="entry name" value="unchar_dom_1"/>
    <property type="match status" value="1"/>
</dbReference>
<evidence type="ECO:0000313" key="5">
    <source>
        <dbReference type="Proteomes" id="UP000576082"/>
    </source>
</evidence>
<comment type="caution">
    <text evidence="4">The sequence shown here is derived from an EMBL/GenBank/DDBJ whole genome shotgun (WGS) entry which is preliminary data.</text>
</comment>
<sequence length="142" mass="15657">MFNSKFTIKNLNNLRDNMLGHLDIEFIQVENGLISAKMPVDQRTKQPMGLLHGGASLVLAETLGSVGALTHIDDNEFVPVGQEINANHIKSTRSGHVIGIAKPIHLGKTSHVWEINIEDEEGNLVCISRMTVAILKKKKKKV</sequence>
<comment type="similarity">
    <text evidence="1">Belongs to the thioesterase PaaI family.</text>
</comment>
<proteinExistence type="inferred from homology"/>
<dbReference type="InterPro" id="IPR003736">
    <property type="entry name" value="PAAI_dom"/>
</dbReference>
<organism evidence="4 5">
    <name type="scientific">Flammeovirga aprica JL-4</name>
    <dbReference type="NCBI Taxonomy" id="694437"/>
    <lineage>
        <taxon>Bacteria</taxon>
        <taxon>Pseudomonadati</taxon>
        <taxon>Bacteroidota</taxon>
        <taxon>Cytophagia</taxon>
        <taxon>Cytophagales</taxon>
        <taxon>Flammeovirgaceae</taxon>
        <taxon>Flammeovirga</taxon>
    </lineage>
</organism>
<keyword evidence="5" id="KW-1185">Reference proteome</keyword>
<dbReference type="Proteomes" id="UP000576082">
    <property type="component" value="Unassembled WGS sequence"/>
</dbReference>
<accession>A0A7X9RTG1</accession>
<dbReference type="GO" id="GO:0005829">
    <property type="term" value="C:cytosol"/>
    <property type="evidence" value="ECO:0007669"/>
    <property type="project" value="TreeGrafter"/>
</dbReference>
<evidence type="ECO:0000313" key="4">
    <source>
        <dbReference type="EMBL" id="NME68371.1"/>
    </source>
</evidence>
<dbReference type="SUPFAM" id="SSF54637">
    <property type="entry name" value="Thioesterase/thiol ester dehydrase-isomerase"/>
    <property type="match status" value="1"/>
</dbReference>
<dbReference type="PANTHER" id="PTHR43240">
    <property type="entry name" value="1,4-DIHYDROXY-2-NAPHTHOYL-COA THIOESTERASE 1"/>
    <property type="match status" value="1"/>
</dbReference>
<evidence type="ECO:0000256" key="1">
    <source>
        <dbReference type="ARBA" id="ARBA00008324"/>
    </source>
</evidence>
<dbReference type="Pfam" id="PF03061">
    <property type="entry name" value="4HBT"/>
    <property type="match status" value="1"/>
</dbReference>
<dbReference type="GO" id="GO:0061522">
    <property type="term" value="F:1,4-dihydroxy-2-naphthoyl-CoA thioesterase activity"/>
    <property type="evidence" value="ECO:0007669"/>
    <property type="project" value="TreeGrafter"/>
</dbReference>
<dbReference type="InterPro" id="IPR029069">
    <property type="entry name" value="HotDog_dom_sf"/>
</dbReference>
<evidence type="ECO:0000259" key="3">
    <source>
        <dbReference type="Pfam" id="PF03061"/>
    </source>
</evidence>
<name>A0A7X9RTG1_9BACT</name>
<keyword evidence="2" id="KW-0378">Hydrolase</keyword>
<dbReference type="RefSeq" id="WP_169656677.1">
    <property type="nucleotide sequence ID" value="NZ_JABANE010000023.1"/>
</dbReference>
<dbReference type="EMBL" id="JABANE010000023">
    <property type="protein sequence ID" value="NME68371.1"/>
    <property type="molecule type" value="Genomic_DNA"/>
</dbReference>
<evidence type="ECO:0000256" key="2">
    <source>
        <dbReference type="ARBA" id="ARBA00022801"/>
    </source>
</evidence>
<dbReference type="AlphaFoldDB" id="A0A7X9RTG1"/>
<dbReference type="InterPro" id="IPR006683">
    <property type="entry name" value="Thioestr_dom"/>
</dbReference>
<reference evidence="4 5" key="1">
    <citation type="submission" date="2020-04" db="EMBL/GenBank/DDBJ databases">
        <title>Flammeovirga sp. SR4, a novel species isolated from seawater.</title>
        <authorList>
            <person name="Wang X."/>
        </authorList>
    </citation>
    <scope>NUCLEOTIDE SEQUENCE [LARGE SCALE GENOMIC DNA]</scope>
    <source>
        <strain evidence="4 5">ATCC 23126</strain>
    </source>
</reference>
<dbReference type="CDD" id="cd03443">
    <property type="entry name" value="PaaI_thioesterase"/>
    <property type="match status" value="1"/>
</dbReference>